<comment type="caution">
    <text evidence="2">The sequence shown here is derived from an EMBL/GenBank/DDBJ whole genome shotgun (WGS) entry which is preliminary data.</text>
</comment>
<dbReference type="Proteomes" id="UP001391051">
    <property type="component" value="Unassembled WGS sequence"/>
</dbReference>
<evidence type="ECO:0000313" key="3">
    <source>
        <dbReference type="Proteomes" id="UP001391051"/>
    </source>
</evidence>
<gene>
    <name evidence="2" type="ORF">PG986_002157</name>
</gene>
<feature type="region of interest" description="Disordered" evidence="1">
    <location>
        <begin position="189"/>
        <end position="225"/>
    </location>
</feature>
<evidence type="ECO:0000313" key="2">
    <source>
        <dbReference type="EMBL" id="KAK7967880.1"/>
    </source>
</evidence>
<dbReference type="GeneID" id="92071441"/>
<dbReference type="RefSeq" id="XP_066707272.1">
    <property type="nucleotide sequence ID" value="XM_066838379.1"/>
</dbReference>
<sequence length="225" mass="24589">MTAWLGATLGLEKWHSATRRLLWVLNTDKREESEVLASQRISSFFGINPYSLKSTKTAGRTRRRFPVAASDYRWWFLGDTRERFEKGLGSGNTSSKQAQLLASAYSSRNRSSTAIYEILRPELRTVKSILRKVLSTSLGEEGGVPLISRSSPTSRSMITVLGVRSPSGGTTPSWRGRATVPLIVVIGEGLPDLPAPDCDSGSTASRKLRMESGPPHEPDRPGGSV</sequence>
<protein>
    <submittedName>
        <fullName evidence="2">Uncharacterized protein</fullName>
    </submittedName>
</protein>
<feature type="compositionally biased region" description="Basic and acidic residues" evidence="1">
    <location>
        <begin position="208"/>
        <end position="225"/>
    </location>
</feature>
<keyword evidence="3" id="KW-1185">Reference proteome</keyword>
<proteinExistence type="predicted"/>
<accession>A0ABR1QYW1</accession>
<evidence type="ECO:0000256" key="1">
    <source>
        <dbReference type="SAM" id="MobiDB-lite"/>
    </source>
</evidence>
<dbReference type="EMBL" id="JAQQWE010000001">
    <property type="protein sequence ID" value="KAK7967880.1"/>
    <property type="molecule type" value="Genomic_DNA"/>
</dbReference>
<organism evidence="2 3">
    <name type="scientific">Apiospora aurea</name>
    <dbReference type="NCBI Taxonomy" id="335848"/>
    <lineage>
        <taxon>Eukaryota</taxon>
        <taxon>Fungi</taxon>
        <taxon>Dikarya</taxon>
        <taxon>Ascomycota</taxon>
        <taxon>Pezizomycotina</taxon>
        <taxon>Sordariomycetes</taxon>
        <taxon>Xylariomycetidae</taxon>
        <taxon>Amphisphaeriales</taxon>
        <taxon>Apiosporaceae</taxon>
        <taxon>Apiospora</taxon>
    </lineage>
</organism>
<reference evidence="2 3" key="1">
    <citation type="submission" date="2023-01" db="EMBL/GenBank/DDBJ databases">
        <title>Analysis of 21 Apiospora genomes using comparative genomics revels a genus with tremendous synthesis potential of carbohydrate active enzymes and secondary metabolites.</title>
        <authorList>
            <person name="Sorensen T."/>
        </authorList>
    </citation>
    <scope>NUCLEOTIDE SEQUENCE [LARGE SCALE GENOMIC DNA]</scope>
    <source>
        <strain evidence="2 3">CBS 24483</strain>
    </source>
</reference>
<name>A0ABR1QYW1_9PEZI</name>